<name>B2YG78_MHVB</name>
<evidence type="ECO:0000313" key="3">
    <source>
        <dbReference type="Proteomes" id="UP000011274"/>
    </source>
</evidence>
<keyword evidence="3" id="KW-1185">Reference proteome</keyword>
<dbReference type="Proteomes" id="UP000011274">
    <property type="component" value="Segment"/>
</dbReference>
<feature type="region of interest" description="Disordered" evidence="1">
    <location>
        <begin position="1"/>
        <end position="27"/>
    </location>
</feature>
<evidence type="ECO:0000313" key="2">
    <source>
        <dbReference type="EMBL" id="ACD03560.1"/>
    </source>
</evidence>
<protein>
    <submittedName>
        <fullName evidence="2">Uncharacterized protein</fullName>
    </submittedName>
</protein>
<proteinExistence type="predicted"/>
<evidence type="ECO:0000256" key="1">
    <source>
        <dbReference type="SAM" id="MobiDB-lite"/>
    </source>
</evidence>
<accession>B2YG78</accession>
<organismHost>
    <name type="scientific">Musca domestica</name>
    <name type="common">House fly</name>
    <dbReference type="NCBI Taxonomy" id="7370"/>
</organismHost>
<dbReference type="EMBL" id="EU522111">
    <property type="protein sequence ID" value="ACD03560.1"/>
    <property type="molecule type" value="Genomic_DNA"/>
</dbReference>
<gene>
    <name evidence="2" type="ORF">MdSGHV101</name>
</gene>
<sequence>MSPAVFQHIRGVQPSSKTKKQKTLSSAPPLTTIQKNIQKIAQCRKKQSVNSNDLSSTQSNIMDQKCFRFFMDYCVNAYTQTRIPINTQECSNFLAKHNVEFINERTQELSNSKVFITTKMRKRNNATFVIQLPQDYNEMLLFLVLLKIDFSTTQIELSPIVGRTFKTFLFKAKRTGFKYYYDFIRLNILNQRFIIVRS</sequence>
<reference evidence="2 3" key="1">
    <citation type="journal article" date="2008" name="Virology">
        <title>Sequence analysis of a non-classified, non-occluded DNA virus that causes salivary gland hypertrophy of Musca domestica, MdSGHV.</title>
        <authorList>
            <person name="Garcia-Maruniak A."/>
            <person name="Maruniak J.E."/>
            <person name="Farmerie W."/>
            <person name="Boucias D.G."/>
        </authorList>
    </citation>
    <scope>NUCLEOTIDE SEQUENCE [LARGE SCALE GENOMIC DNA]</scope>
    <source>
        <strain evidence="3">Isolate Musca domestica/United States/Boucias/-</strain>
    </source>
</reference>
<organism evidence="2 3">
    <name type="scientific">Musca hytrovirus</name>
    <name type="common">isolate Musca domestica/United States/Boucias/-</name>
    <name type="synonym">MHV</name>
    <dbReference type="NCBI Taxonomy" id="523909"/>
    <lineage>
        <taxon>Viruses</taxon>
        <taxon>Viruses incertae sedis</taxon>
        <taxon>Naldaviricetes</taxon>
        <taxon>Lefavirales</taxon>
        <taxon>Hytrosaviridae</taxon>
        <taxon>Muscavirus</taxon>
        <taxon>Muscavirus musdomesticae</taxon>
    </lineage>
</organism>
<dbReference type="GeneID" id="6295370"/>
<dbReference type="RefSeq" id="YP_001883429.1">
    <property type="nucleotide sequence ID" value="NC_010671.1"/>
</dbReference>
<dbReference type="KEGG" id="vg:6295370"/>